<evidence type="ECO:0000313" key="7">
    <source>
        <dbReference type="Proteomes" id="UP001472978"/>
    </source>
</evidence>
<gene>
    <name evidence="6" type="ORF">ABE957_16510</name>
</gene>
<keyword evidence="3" id="KW-0862">Zinc</keyword>
<name>A0ABV1NA41_9GAMM</name>
<evidence type="ECO:0000256" key="3">
    <source>
        <dbReference type="ARBA" id="ARBA00022833"/>
    </source>
</evidence>
<sequence>MEACHCGMCRTWGGGPLMSTPCGSEVAFEGKEHIAVYESSAWAERGFCKVCGSHLFFRLKATRQHYIPVGLFDQQGSFTFELQGCIDRKPSFYAFANKTRNLTEAQFMGEDGQP</sequence>
<reference evidence="6 7" key="1">
    <citation type="submission" date="2024-05" db="EMBL/GenBank/DDBJ databases">
        <title>Halomonas sp. CS7 16S ribosomal RNA gene Genome sequencing and assembly.</title>
        <authorList>
            <person name="Yook S."/>
        </authorList>
    </citation>
    <scope>NUCLEOTIDE SEQUENCE [LARGE SCALE GENOMIC DNA]</scope>
    <source>
        <strain evidence="6 7">CS7</strain>
    </source>
</reference>
<dbReference type="PANTHER" id="PTHR33337">
    <property type="entry name" value="GFA DOMAIN-CONTAINING PROTEIN"/>
    <property type="match status" value="1"/>
</dbReference>
<feature type="domain" description="CENP-V/GFA" evidence="5">
    <location>
        <begin position="1"/>
        <end position="81"/>
    </location>
</feature>
<organism evidence="6 7">
    <name type="scientific">Halomonas pelophila</name>
    <dbReference type="NCBI Taxonomy" id="3151122"/>
    <lineage>
        <taxon>Bacteria</taxon>
        <taxon>Pseudomonadati</taxon>
        <taxon>Pseudomonadota</taxon>
        <taxon>Gammaproteobacteria</taxon>
        <taxon>Oceanospirillales</taxon>
        <taxon>Halomonadaceae</taxon>
        <taxon>Halomonas</taxon>
    </lineage>
</organism>
<evidence type="ECO:0000259" key="5">
    <source>
        <dbReference type="PROSITE" id="PS51891"/>
    </source>
</evidence>
<protein>
    <submittedName>
        <fullName evidence="6">GFA family protein</fullName>
    </submittedName>
</protein>
<proteinExistence type="inferred from homology"/>
<dbReference type="RefSeq" id="WP_349759768.1">
    <property type="nucleotide sequence ID" value="NZ_JBEGCI010000018.1"/>
</dbReference>
<dbReference type="Proteomes" id="UP001472978">
    <property type="component" value="Unassembled WGS sequence"/>
</dbReference>
<dbReference type="Pfam" id="PF04828">
    <property type="entry name" value="GFA"/>
    <property type="match status" value="1"/>
</dbReference>
<evidence type="ECO:0000256" key="4">
    <source>
        <dbReference type="ARBA" id="ARBA00023239"/>
    </source>
</evidence>
<dbReference type="EMBL" id="JBEGCI010000018">
    <property type="protein sequence ID" value="MEQ6890276.1"/>
    <property type="molecule type" value="Genomic_DNA"/>
</dbReference>
<comment type="caution">
    <text evidence="6">The sequence shown here is derived from an EMBL/GenBank/DDBJ whole genome shotgun (WGS) entry which is preliminary data.</text>
</comment>
<dbReference type="InterPro" id="IPR011057">
    <property type="entry name" value="Mss4-like_sf"/>
</dbReference>
<keyword evidence="2" id="KW-0479">Metal-binding</keyword>
<keyword evidence="7" id="KW-1185">Reference proteome</keyword>
<comment type="similarity">
    <text evidence="1">Belongs to the Gfa family.</text>
</comment>
<dbReference type="InterPro" id="IPR006913">
    <property type="entry name" value="CENP-V/GFA"/>
</dbReference>
<evidence type="ECO:0000313" key="6">
    <source>
        <dbReference type="EMBL" id="MEQ6890276.1"/>
    </source>
</evidence>
<keyword evidence="4" id="KW-0456">Lyase</keyword>
<dbReference type="Gene3D" id="3.90.1590.10">
    <property type="entry name" value="glutathione-dependent formaldehyde- activating enzyme (gfa)"/>
    <property type="match status" value="1"/>
</dbReference>
<accession>A0ABV1NA41</accession>
<evidence type="ECO:0000256" key="2">
    <source>
        <dbReference type="ARBA" id="ARBA00022723"/>
    </source>
</evidence>
<dbReference type="PANTHER" id="PTHR33337:SF40">
    <property type="entry name" value="CENP-V_GFA DOMAIN-CONTAINING PROTEIN-RELATED"/>
    <property type="match status" value="1"/>
</dbReference>
<evidence type="ECO:0000256" key="1">
    <source>
        <dbReference type="ARBA" id="ARBA00005495"/>
    </source>
</evidence>
<dbReference type="SUPFAM" id="SSF51316">
    <property type="entry name" value="Mss4-like"/>
    <property type="match status" value="1"/>
</dbReference>
<dbReference type="PROSITE" id="PS51891">
    <property type="entry name" value="CENP_V_GFA"/>
    <property type="match status" value="1"/>
</dbReference>